<accession>A0A3N4HNK5</accession>
<dbReference type="Gene3D" id="3.90.1720.30">
    <property type="entry name" value="PPPDE domains"/>
    <property type="match status" value="1"/>
</dbReference>
<proteinExistence type="inferred from homology"/>
<dbReference type="GO" id="GO:0101005">
    <property type="term" value="F:deubiquitinase activity"/>
    <property type="evidence" value="ECO:0007669"/>
    <property type="project" value="TreeGrafter"/>
</dbReference>
<reference evidence="6 7" key="1">
    <citation type="journal article" date="2018" name="Nat. Ecol. Evol.">
        <title>Pezizomycetes genomes reveal the molecular basis of ectomycorrhizal truffle lifestyle.</title>
        <authorList>
            <person name="Murat C."/>
            <person name="Payen T."/>
            <person name="Noel B."/>
            <person name="Kuo A."/>
            <person name="Morin E."/>
            <person name="Chen J."/>
            <person name="Kohler A."/>
            <person name="Krizsan K."/>
            <person name="Balestrini R."/>
            <person name="Da Silva C."/>
            <person name="Montanini B."/>
            <person name="Hainaut M."/>
            <person name="Levati E."/>
            <person name="Barry K.W."/>
            <person name="Belfiori B."/>
            <person name="Cichocki N."/>
            <person name="Clum A."/>
            <person name="Dockter R.B."/>
            <person name="Fauchery L."/>
            <person name="Guy J."/>
            <person name="Iotti M."/>
            <person name="Le Tacon F."/>
            <person name="Lindquist E.A."/>
            <person name="Lipzen A."/>
            <person name="Malagnac F."/>
            <person name="Mello A."/>
            <person name="Molinier V."/>
            <person name="Miyauchi S."/>
            <person name="Poulain J."/>
            <person name="Riccioni C."/>
            <person name="Rubini A."/>
            <person name="Sitrit Y."/>
            <person name="Splivallo R."/>
            <person name="Traeger S."/>
            <person name="Wang M."/>
            <person name="Zifcakova L."/>
            <person name="Wipf D."/>
            <person name="Zambonelli A."/>
            <person name="Paolocci F."/>
            <person name="Nowrousian M."/>
            <person name="Ottonello S."/>
            <person name="Baldrian P."/>
            <person name="Spatafora J.W."/>
            <person name="Henrissat B."/>
            <person name="Nagy L.G."/>
            <person name="Aury J.M."/>
            <person name="Wincker P."/>
            <person name="Grigoriev I.V."/>
            <person name="Bonfante P."/>
            <person name="Martin F.M."/>
        </authorList>
    </citation>
    <scope>NUCLEOTIDE SEQUENCE [LARGE SCALE GENOMIC DNA]</scope>
    <source>
        <strain evidence="6 7">RN42</strain>
    </source>
</reference>
<dbReference type="PANTHER" id="PTHR12378">
    <property type="entry name" value="DESUMOYLATING ISOPEPTIDASE"/>
    <property type="match status" value="1"/>
</dbReference>
<sequence length="233" mass="25439">MAKGTSQHSRHRSRASTQKTSVLINVYDLLPPGRLTTFAWALGCSLLHSGVVINDREYAFGGHDRPRLTGVYHTKPRHERPGATFRCELLHGFTMATPEEIENIIREASDAFPGTSYNLLTKNCNHFTSYLCEKLTGKPAPAYINRAANIGVALPCIVPQEWVDPGECEDGLDDENARLVENWSPDGSPRVGTAVVGVPSGSSLSSTESLSRSSGWRDSDNKPLPKPERAPLA</sequence>
<name>A0A3N4HNK5_ASCIM</name>
<dbReference type="Proteomes" id="UP000275078">
    <property type="component" value="Unassembled WGS sequence"/>
</dbReference>
<evidence type="ECO:0000256" key="2">
    <source>
        <dbReference type="ARBA" id="ARBA00022670"/>
    </source>
</evidence>
<gene>
    <name evidence="6" type="ORF">BJ508DRAFT_418161</name>
</gene>
<evidence type="ECO:0000259" key="5">
    <source>
        <dbReference type="PROSITE" id="PS51858"/>
    </source>
</evidence>
<evidence type="ECO:0000256" key="4">
    <source>
        <dbReference type="SAM" id="MobiDB-lite"/>
    </source>
</evidence>
<feature type="compositionally biased region" description="Low complexity" evidence="4">
    <location>
        <begin position="200"/>
        <end position="214"/>
    </location>
</feature>
<dbReference type="STRING" id="1160509.A0A3N4HNK5"/>
<keyword evidence="2" id="KW-0645">Protease</keyword>
<feature type="domain" description="PPPDE" evidence="5">
    <location>
        <begin position="20"/>
        <end position="162"/>
    </location>
</feature>
<comment type="similarity">
    <text evidence="1">Belongs to the DeSI family.</text>
</comment>
<evidence type="ECO:0000256" key="1">
    <source>
        <dbReference type="ARBA" id="ARBA00008140"/>
    </source>
</evidence>
<feature type="region of interest" description="Disordered" evidence="4">
    <location>
        <begin position="182"/>
        <end position="233"/>
    </location>
</feature>
<dbReference type="InterPro" id="IPR042266">
    <property type="entry name" value="PPPDE_sf"/>
</dbReference>
<evidence type="ECO:0000313" key="6">
    <source>
        <dbReference type="EMBL" id="RPA75422.1"/>
    </source>
</evidence>
<dbReference type="GO" id="GO:0016579">
    <property type="term" value="P:protein deubiquitination"/>
    <property type="evidence" value="ECO:0007669"/>
    <property type="project" value="TreeGrafter"/>
</dbReference>
<dbReference type="Pfam" id="PF05903">
    <property type="entry name" value="Peptidase_C97"/>
    <property type="match status" value="1"/>
</dbReference>
<keyword evidence="3" id="KW-0378">Hydrolase</keyword>
<dbReference type="GO" id="GO:0006508">
    <property type="term" value="P:proteolysis"/>
    <property type="evidence" value="ECO:0007669"/>
    <property type="project" value="UniProtKB-KW"/>
</dbReference>
<dbReference type="PANTHER" id="PTHR12378:SF80">
    <property type="entry name" value="IP06716P-RELATED"/>
    <property type="match status" value="1"/>
</dbReference>
<dbReference type="OrthoDB" id="412286at2759"/>
<dbReference type="AlphaFoldDB" id="A0A3N4HNK5"/>
<dbReference type="EMBL" id="ML119764">
    <property type="protein sequence ID" value="RPA75422.1"/>
    <property type="molecule type" value="Genomic_DNA"/>
</dbReference>
<organism evidence="6 7">
    <name type="scientific">Ascobolus immersus RN42</name>
    <dbReference type="NCBI Taxonomy" id="1160509"/>
    <lineage>
        <taxon>Eukaryota</taxon>
        <taxon>Fungi</taxon>
        <taxon>Dikarya</taxon>
        <taxon>Ascomycota</taxon>
        <taxon>Pezizomycotina</taxon>
        <taxon>Pezizomycetes</taxon>
        <taxon>Pezizales</taxon>
        <taxon>Ascobolaceae</taxon>
        <taxon>Ascobolus</taxon>
    </lineage>
</organism>
<dbReference type="SMART" id="SM01179">
    <property type="entry name" value="DUF862"/>
    <property type="match status" value="1"/>
</dbReference>
<evidence type="ECO:0000313" key="7">
    <source>
        <dbReference type="Proteomes" id="UP000275078"/>
    </source>
</evidence>
<dbReference type="PROSITE" id="PS51858">
    <property type="entry name" value="PPPDE"/>
    <property type="match status" value="1"/>
</dbReference>
<protein>
    <submittedName>
        <fullName evidence="6">DUF862-domain-containing protein</fullName>
    </submittedName>
</protein>
<evidence type="ECO:0000256" key="3">
    <source>
        <dbReference type="ARBA" id="ARBA00022801"/>
    </source>
</evidence>
<feature type="compositionally biased region" description="Basic and acidic residues" evidence="4">
    <location>
        <begin position="215"/>
        <end position="233"/>
    </location>
</feature>
<dbReference type="InterPro" id="IPR008580">
    <property type="entry name" value="PPPDE_dom"/>
</dbReference>
<keyword evidence="7" id="KW-1185">Reference proteome</keyword>